<evidence type="ECO:0000256" key="17">
    <source>
        <dbReference type="SAM" id="Phobius"/>
    </source>
</evidence>
<gene>
    <name evidence="19" type="ORF">LUZ62_001012</name>
</gene>
<dbReference type="Gene3D" id="3.30.200.20">
    <property type="entry name" value="Phosphorylase Kinase, domain 1"/>
    <property type="match status" value="1"/>
</dbReference>
<evidence type="ECO:0000256" key="11">
    <source>
        <dbReference type="ARBA" id="ARBA00022840"/>
    </source>
</evidence>
<keyword evidence="14" id="KW-0675">Receptor</keyword>
<dbReference type="EMBL" id="JAMFTS010005300">
    <property type="protein sequence ID" value="KAJ4733763.1"/>
    <property type="molecule type" value="Genomic_DNA"/>
</dbReference>
<feature type="region of interest" description="Disordered" evidence="16">
    <location>
        <begin position="478"/>
        <end position="500"/>
    </location>
</feature>
<keyword evidence="4" id="KW-0597">Phosphoprotein</keyword>
<evidence type="ECO:0000256" key="15">
    <source>
        <dbReference type="ARBA" id="ARBA00023180"/>
    </source>
</evidence>
<keyword evidence="9" id="KW-0547">Nucleotide-binding</keyword>
<feature type="transmembrane region" description="Helical" evidence="17">
    <location>
        <begin position="123"/>
        <end position="145"/>
    </location>
</feature>
<evidence type="ECO:0000256" key="12">
    <source>
        <dbReference type="ARBA" id="ARBA00022989"/>
    </source>
</evidence>
<keyword evidence="6 17" id="KW-0812">Transmembrane</keyword>
<feature type="domain" description="Protein kinase" evidence="18">
    <location>
        <begin position="180"/>
        <end position="454"/>
    </location>
</feature>
<dbReference type="FunFam" id="1.10.510.10:FF:000044">
    <property type="entry name" value="Putative LRR receptor-like serine/threonine-protein kinase"/>
    <property type="match status" value="1"/>
</dbReference>
<dbReference type="GO" id="GO:0005524">
    <property type="term" value="F:ATP binding"/>
    <property type="evidence" value="ECO:0007669"/>
    <property type="project" value="UniProtKB-KW"/>
</dbReference>
<protein>
    <recommendedName>
        <fullName evidence="2">non-specific serine/threonine protein kinase</fullName>
        <ecNumber evidence="2">2.7.11.1</ecNumber>
    </recommendedName>
</protein>
<dbReference type="InterPro" id="IPR051824">
    <property type="entry name" value="LRR_Rcpt-Like_S/T_Kinase"/>
</dbReference>
<dbReference type="Pfam" id="PF07714">
    <property type="entry name" value="PK_Tyr_Ser-Thr"/>
    <property type="match status" value="1"/>
</dbReference>
<accession>A0AAV8ATT6</accession>
<evidence type="ECO:0000256" key="16">
    <source>
        <dbReference type="SAM" id="MobiDB-lite"/>
    </source>
</evidence>
<evidence type="ECO:0000259" key="18">
    <source>
        <dbReference type="PROSITE" id="PS50011"/>
    </source>
</evidence>
<proteinExistence type="predicted"/>
<comment type="subcellular location">
    <subcellularLocation>
        <location evidence="1">Membrane</location>
        <topology evidence="1">Single-pass membrane protein</topology>
    </subcellularLocation>
</comment>
<dbReference type="PANTHER" id="PTHR48006">
    <property type="entry name" value="LEUCINE-RICH REPEAT-CONTAINING PROTEIN DDB_G0281931-RELATED"/>
    <property type="match status" value="1"/>
</dbReference>
<keyword evidence="7" id="KW-0732">Signal</keyword>
<evidence type="ECO:0000256" key="8">
    <source>
        <dbReference type="ARBA" id="ARBA00022737"/>
    </source>
</evidence>
<keyword evidence="20" id="KW-1185">Reference proteome</keyword>
<dbReference type="InterPro" id="IPR011009">
    <property type="entry name" value="Kinase-like_dom_sf"/>
</dbReference>
<dbReference type="EC" id="2.7.11.1" evidence="2"/>
<keyword evidence="8" id="KW-0677">Repeat</keyword>
<evidence type="ECO:0000256" key="14">
    <source>
        <dbReference type="ARBA" id="ARBA00023170"/>
    </source>
</evidence>
<dbReference type="InterPro" id="IPR000719">
    <property type="entry name" value="Prot_kinase_dom"/>
</dbReference>
<dbReference type="InterPro" id="IPR021720">
    <property type="entry name" value="Malectin_dom"/>
</dbReference>
<keyword evidence="11" id="KW-0067">ATP-binding</keyword>
<evidence type="ECO:0000256" key="7">
    <source>
        <dbReference type="ARBA" id="ARBA00022729"/>
    </source>
</evidence>
<keyword evidence="15" id="KW-0325">Glycoprotein</keyword>
<evidence type="ECO:0000256" key="1">
    <source>
        <dbReference type="ARBA" id="ARBA00004167"/>
    </source>
</evidence>
<dbReference type="SUPFAM" id="SSF56112">
    <property type="entry name" value="Protein kinase-like (PK-like)"/>
    <property type="match status" value="1"/>
</dbReference>
<dbReference type="Proteomes" id="UP001140206">
    <property type="component" value="Unassembled WGS sequence"/>
</dbReference>
<dbReference type="Gene3D" id="2.60.120.430">
    <property type="entry name" value="Galactose-binding lectin"/>
    <property type="match status" value="1"/>
</dbReference>
<dbReference type="Pfam" id="PF11721">
    <property type="entry name" value="Malectin"/>
    <property type="match status" value="1"/>
</dbReference>
<keyword evidence="5" id="KW-0808">Transferase</keyword>
<keyword evidence="3" id="KW-0723">Serine/threonine-protein kinase</keyword>
<evidence type="ECO:0000256" key="4">
    <source>
        <dbReference type="ARBA" id="ARBA00022553"/>
    </source>
</evidence>
<evidence type="ECO:0000256" key="10">
    <source>
        <dbReference type="ARBA" id="ARBA00022777"/>
    </source>
</evidence>
<dbReference type="FunFam" id="3.30.200.20:FF:000140">
    <property type="entry name" value="Leucine-rich repeat receptor-like protein kinase"/>
    <property type="match status" value="1"/>
</dbReference>
<evidence type="ECO:0000256" key="6">
    <source>
        <dbReference type="ARBA" id="ARBA00022692"/>
    </source>
</evidence>
<dbReference type="PROSITE" id="PS00108">
    <property type="entry name" value="PROTEIN_KINASE_ST"/>
    <property type="match status" value="1"/>
</dbReference>
<dbReference type="InterPro" id="IPR008271">
    <property type="entry name" value="Ser/Thr_kinase_AS"/>
</dbReference>
<reference evidence="19" key="1">
    <citation type="submission" date="2022-08" db="EMBL/GenBank/DDBJ databases">
        <authorList>
            <person name="Marques A."/>
        </authorList>
    </citation>
    <scope>NUCLEOTIDE SEQUENCE</scope>
    <source>
        <strain evidence="19">RhyPub2mFocal</strain>
        <tissue evidence="19">Leaves</tissue>
    </source>
</reference>
<evidence type="ECO:0000256" key="5">
    <source>
        <dbReference type="ARBA" id="ARBA00022679"/>
    </source>
</evidence>
<name>A0AAV8ATT6_9POAL</name>
<dbReference type="CDD" id="cd14066">
    <property type="entry name" value="STKc_IRAK"/>
    <property type="match status" value="1"/>
</dbReference>
<keyword evidence="13 17" id="KW-0472">Membrane</keyword>
<organism evidence="19 20">
    <name type="scientific">Rhynchospora pubera</name>
    <dbReference type="NCBI Taxonomy" id="906938"/>
    <lineage>
        <taxon>Eukaryota</taxon>
        <taxon>Viridiplantae</taxon>
        <taxon>Streptophyta</taxon>
        <taxon>Embryophyta</taxon>
        <taxon>Tracheophyta</taxon>
        <taxon>Spermatophyta</taxon>
        <taxon>Magnoliopsida</taxon>
        <taxon>Liliopsida</taxon>
        <taxon>Poales</taxon>
        <taxon>Cyperaceae</taxon>
        <taxon>Cyperoideae</taxon>
        <taxon>Rhynchosporeae</taxon>
        <taxon>Rhynchospora</taxon>
    </lineage>
</organism>
<evidence type="ECO:0000313" key="20">
    <source>
        <dbReference type="Proteomes" id="UP001140206"/>
    </source>
</evidence>
<sequence length="517" mass="57532">METILLSSNLPKLHTLTHHPFWMEEYRKKVFDIFIQGALKEKDFDIRKEAGGSSFVAVVRNYTIPVTNNVIEIHFFWAGKGTCCVPSQGYYGPSISAISVSPFDFTPTVSNREPGVSKSKTGLIVGVVVGVTVLGLISVLAILYWRHKKKMSEIDEDLLGIVDRPDVFSYAELRTATEAFNASNILGEGGYGPVYKGKLSDGRIVAVKQLAVTSHQGKREFLTEIATISAVQHRNLVKLYGCCIEGNKPLLVYEYLEHGSLDQALFGKHTLYLDWATRFEICLGVARGLAYLHEESSVRIVHRDIKASNILLDGDLNPKISDFGLAKLYDDKKTHISTRVAGTIGYLAPEYAMRGHLTEKTDVFAFGVVVLEAVAGRSNSDQTQRPDQIYLFEWAWNLYEQNRALELLDPKLTSYDKDQALRLIGISLSCTHASPLQRPSMSRVVSMLTGDSEVSKVTSRPSYLTDWQFKEMTNNNFTTEEFSGPTSQNSGTRGVQTSIPHSDSSLLLLDSIVQEGR</sequence>
<keyword evidence="10 19" id="KW-0418">Kinase</keyword>
<comment type="caution">
    <text evidence="19">The sequence shown here is derived from an EMBL/GenBank/DDBJ whole genome shotgun (WGS) entry which is preliminary data.</text>
</comment>
<keyword evidence="12 17" id="KW-1133">Transmembrane helix</keyword>
<dbReference type="SMART" id="SM00220">
    <property type="entry name" value="S_TKc"/>
    <property type="match status" value="1"/>
</dbReference>
<dbReference type="PANTHER" id="PTHR48006:SF34">
    <property type="entry name" value="OS08G0203700 PROTEIN"/>
    <property type="match status" value="1"/>
</dbReference>
<dbReference type="InterPro" id="IPR001245">
    <property type="entry name" value="Ser-Thr/Tyr_kinase_cat_dom"/>
</dbReference>
<evidence type="ECO:0000256" key="13">
    <source>
        <dbReference type="ARBA" id="ARBA00023136"/>
    </source>
</evidence>
<evidence type="ECO:0000313" key="19">
    <source>
        <dbReference type="EMBL" id="KAJ4733763.1"/>
    </source>
</evidence>
<evidence type="ECO:0000256" key="3">
    <source>
        <dbReference type="ARBA" id="ARBA00022527"/>
    </source>
</evidence>
<dbReference type="Gene3D" id="1.10.510.10">
    <property type="entry name" value="Transferase(Phosphotransferase) domain 1"/>
    <property type="match status" value="1"/>
</dbReference>
<dbReference type="AlphaFoldDB" id="A0AAV8ATT6"/>
<evidence type="ECO:0000256" key="9">
    <source>
        <dbReference type="ARBA" id="ARBA00022741"/>
    </source>
</evidence>
<dbReference type="PROSITE" id="PS50011">
    <property type="entry name" value="PROTEIN_KINASE_DOM"/>
    <property type="match status" value="1"/>
</dbReference>
<dbReference type="GO" id="GO:0005886">
    <property type="term" value="C:plasma membrane"/>
    <property type="evidence" value="ECO:0007669"/>
    <property type="project" value="TreeGrafter"/>
</dbReference>
<dbReference type="GO" id="GO:0004674">
    <property type="term" value="F:protein serine/threonine kinase activity"/>
    <property type="evidence" value="ECO:0007669"/>
    <property type="project" value="UniProtKB-KW"/>
</dbReference>
<evidence type="ECO:0000256" key="2">
    <source>
        <dbReference type="ARBA" id="ARBA00012513"/>
    </source>
</evidence>